<name>A0A1L6R9X7_9LACO</name>
<accession>A0A1L6R9X7</accession>
<protein>
    <submittedName>
        <fullName evidence="1">Uncharacterized protein</fullName>
    </submittedName>
</protein>
<dbReference type="AlphaFoldDB" id="A0A1L6R9X7"/>
<dbReference type="STRING" id="1631871.FOL01_0443"/>
<reference evidence="1 2" key="1">
    <citation type="submission" date="2016-02" db="EMBL/GenBank/DDBJ databases">
        <title>Complete Genome Sequence of Weissella jogaejeotgali FOL01.</title>
        <authorList>
            <person name="Lee J.-H."/>
            <person name="Ku H.-J."/>
        </authorList>
    </citation>
    <scope>NUCLEOTIDE SEQUENCE [LARGE SCALE GENOMIC DNA]</scope>
    <source>
        <strain evidence="1 2">FOL01</strain>
    </source>
</reference>
<proteinExistence type="predicted"/>
<dbReference type="KEGG" id="wjo:FOL01_0443"/>
<evidence type="ECO:0000313" key="1">
    <source>
        <dbReference type="EMBL" id="APS41302.1"/>
    </source>
</evidence>
<gene>
    <name evidence="1" type="ORF">FOL01_0443</name>
</gene>
<dbReference type="EMBL" id="CP014332">
    <property type="protein sequence ID" value="APS41302.1"/>
    <property type="molecule type" value="Genomic_DNA"/>
</dbReference>
<sequence>MQGNVHWKQTANIKMAYRTDDLGLYRKLLKEQMKEYFYWVETRDQYQNKV</sequence>
<evidence type="ECO:0000313" key="2">
    <source>
        <dbReference type="Proteomes" id="UP000185473"/>
    </source>
</evidence>
<keyword evidence="2" id="KW-1185">Reference proteome</keyword>
<dbReference type="Proteomes" id="UP000185473">
    <property type="component" value="Chromosome"/>
</dbReference>
<organism evidence="1 2">
    <name type="scientific">Weissella jogaejeotgali</name>
    <dbReference type="NCBI Taxonomy" id="1631871"/>
    <lineage>
        <taxon>Bacteria</taxon>
        <taxon>Bacillati</taxon>
        <taxon>Bacillota</taxon>
        <taxon>Bacilli</taxon>
        <taxon>Lactobacillales</taxon>
        <taxon>Lactobacillaceae</taxon>
        <taxon>Weissella</taxon>
    </lineage>
</organism>